<dbReference type="EMBL" id="LXQA010097210">
    <property type="protein sequence ID" value="MCI15618.1"/>
    <property type="molecule type" value="Genomic_DNA"/>
</dbReference>
<proteinExistence type="predicted"/>
<protein>
    <submittedName>
        <fullName evidence="1">Uncharacterized protein</fullName>
    </submittedName>
</protein>
<name>A0A392PU56_9FABA</name>
<accession>A0A392PU56</accession>
<reference evidence="1 2" key="1">
    <citation type="journal article" date="2018" name="Front. Plant Sci.">
        <title>Red Clover (Trifolium pratense) and Zigzag Clover (T. medium) - A Picture of Genomic Similarities and Differences.</title>
        <authorList>
            <person name="Dluhosova J."/>
            <person name="Istvanek J."/>
            <person name="Nedelnik J."/>
            <person name="Repkova J."/>
        </authorList>
    </citation>
    <scope>NUCLEOTIDE SEQUENCE [LARGE SCALE GENOMIC DNA]</scope>
    <source>
        <strain evidence="2">cv. 10/8</strain>
        <tissue evidence="1">Leaf</tissue>
    </source>
</reference>
<evidence type="ECO:0000313" key="2">
    <source>
        <dbReference type="Proteomes" id="UP000265520"/>
    </source>
</evidence>
<organism evidence="1 2">
    <name type="scientific">Trifolium medium</name>
    <dbReference type="NCBI Taxonomy" id="97028"/>
    <lineage>
        <taxon>Eukaryota</taxon>
        <taxon>Viridiplantae</taxon>
        <taxon>Streptophyta</taxon>
        <taxon>Embryophyta</taxon>
        <taxon>Tracheophyta</taxon>
        <taxon>Spermatophyta</taxon>
        <taxon>Magnoliopsida</taxon>
        <taxon>eudicotyledons</taxon>
        <taxon>Gunneridae</taxon>
        <taxon>Pentapetalae</taxon>
        <taxon>rosids</taxon>
        <taxon>fabids</taxon>
        <taxon>Fabales</taxon>
        <taxon>Fabaceae</taxon>
        <taxon>Papilionoideae</taxon>
        <taxon>50 kb inversion clade</taxon>
        <taxon>NPAAA clade</taxon>
        <taxon>Hologalegina</taxon>
        <taxon>IRL clade</taxon>
        <taxon>Trifolieae</taxon>
        <taxon>Trifolium</taxon>
    </lineage>
</organism>
<dbReference type="AlphaFoldDB" id="A0A392PU56"/>
<sequence>MDDSTMLPQDIIVTHPSSPRRRNPNRFILSLLRILSLDMQKQQRGSMEKHLHIQWPSLLSNGPLWLSEMISMFPGGDYRSFFFNAFPSIHHRNNPRPPPTPHIANFTYALIYSYKVNENLCIQIFNINA</sequence>
<evidence type="ECO:0000313" key="1">
    <source>
        <dbReference type="EMBL" id="MCI15618.1"/>
    </source>
</evidence>
<dbReference type="Proteomes" id="UP000265520">
    <property type="component" value="Unassembled WGS sequence"/>
</dbReference>
<keyword evidence="2" id="KW-1185">Reference proteome</keyword>
<comment type="caution">
    <text evidence="1">The sequence shown here is derived from an EMBL/GenBank/DDBJ whole genome shotgun (WGS) entry which is preliminary data.</text>
</comment>